<reference evidence="3" key="1">
    <citation type="submission" date="2017-12" db="EMBL/GenBank/DDBJ databases">
        <title>Draft genome sequence of Telmatospirillum siberiense 26-4b1T, an acidotolerant peatland alphaproteobacterium potentially involved in sulfur cycling.</title>
        <authorList>
            <person name="Hausmann B."/>
            <person name="Pjevac P."/>
            <person name="Schreck K."/>
            <person name="Herbold C.W."/>
            <person name="Daims H."/>
            <person name="Wagner M."/>
            <person name="Pester M."/>
            <person name="Loy A."/>
        </authorList>
    </citation>
    <scope>NUCLEOTIDE SEQUENCE [LARGE SCALE GENOMIC DNA]</scope>
    <source>
        <strain evidence="3">26-4b1</strain>
    </source>
</reference>
<organism evidence="2 3">
    <name type="scientific">Telmatospirillum siberiense</name>
    <dbReference type="NCBI Taxonomy" id="382514"/>
    <lineage>
        <taxon>Bacteria</taxon>
        <taxon>Pseudomonadati</taxon>
        <taxon>Pseudomonadota</taxon>
        <taxon>Alphaproteobacteria</taxon>
        <taxon>Rhodospirillales</taxon>
        <taxon>Rhodospirillaceae</taxon>
        <taxon>Telmatospirillum</taxon>
    </lineage>
</organism>
<dbReference type="Proteomes" id="UP000233293">
    <property type="component" value="Unassembled WGS sequence"/>
</dbReference>
<keyword evidence="3" id="KW-1185">Reference proteome</keyword>
<sequence>MRVFSRRWAVLALLAGGVAMAAGLTASPVAARTVVSVGIGGGPGWYGPPPPYYYAPPPPVYYYPPPPVYVAPPTTIVVPAPAPAVQGPAPAATWYYCDDPKGYYPYVANCNTGWRPVQPTTPQQ</sequence>
<feature type="chain" id="PRO_5014781539" description="Lipoprotein" evidence="1">
    <location>
        <begin position="22"/>
        <end position="124"/>
    </location>
</feature>
<evidence type="ECO:0000256" key="1">
    <source>
        <dbReference type="SAM" id="SignalP"/>
    </source>
</evidence>
<dbReference type="RefSeq" id="WP_101253556.1">
    <property type="nucleotide sequence ID" value="NZ_PIUM01000050.1"/>
</dbReference>
<dbReference type="PROSITE" id="PS51318">
    <property type="entry name" value="TAT"/>
    <property type="match status" value="1"/>
</dbReference>
<comment type="caution">
    <text evidence="2">The sequence shown here is derived from an EMBL/GenBank/DDBJ whole genome shotgun (WGS) entry which is preliminary data.</text>
</comment>
<dbReference type="OrthoDB" id="5397649at2"/>
<proteinExistence type="predicted"/>
<feature type="signal peptide" evidence="1">
    <location>
        <begin position="1"/>
        <end position="21"/>
    </location>
</feature>
<evidence type="ECO:0000313" key="2">
    <source>
        <dbReference type="EMBL" id="PKU21589.1"/>
    </source>
</evidence>
<keyword evidence="1" id="KW-0732">Signal</keyword>
<name>A0A2N3PMF6_9PROT</name>
<accession>A0A2N3PMF6</accession>
<gene>
    <name evidence="2" type="ORF">CWS72_25885</name>
</gene>
<protein>
    <recommendedName>
        <fullName evidence="4">Lipoprotein</fullName>
    </recommendedName>
</protein>
<dbReference type="EMBL" id="PIUM01000050">
    <property type="protein sequence ID" value="PKU21589.1"/>
    <property type="molecule type" value="Genomic_DNA"/>
</dbReference>
<evidence type="ECO:0008006" key="4">
    <source>
        <dbReference type="Google" id="ProtNLM"/>
    </source>
</evidence>
<dbReference type="InterPro" id="IPR006311">
    <property type="entry name" value="TAT_signal"/>
</dbReference>
<evidence type="ECO:0000313" key="3">
    <source>
        <dbReference type="Proteomes" id="UP000233293"/>
    </source>
</evidence>
<dbReference type="AlphaFoldDB" id="A0A2N3PMF6"/>